<keyword evidence="6 13" id="KW-0547">Nucleotide-binding</keyword>
<dbReference type="GO" id="GO:0005524">
    <property type="term" value="F:ATP binding"/>
    <property type="evidence" value="ECO:0007669"/>
    <property type="project" value="UniProtKB-KW"/>
</dbReference>
<evidence type="ECO:0000256" key="11">
    <source>
        <dbReference type="ARBA" id="ARBA00033093"/>
    </source>
</evidence>
<dbReference type="GO" id="GO:0004641">
    <property type="term" value="F:phosphoribosylformylglycinamidine cyclo-ligase activity"/>
    <property type="evidence" value="ECO:0007669"/>
    <property type="project" value="UniProtKB-UniRule"/>
</dbReference>
<dbReference type="UniPathway" id="UPA00074">
    <property type="reaction ID" value="UER00129"/>
</dbReference>
<dbReference type="InterPro" id="IPR010918">
    <property type="entry name" value="PurM-like_C_dom"/>
</dbReference>
<sequence>MTKEIIDNDPYKSAGVDISAGNDLIDMIKGDVASSHGPNVLGNIGGFAGMFRLDKEYENPILVACTDGVGTKVALAQDNGKIDGIGQDLVAMCVNDLIVCGARPLFFLDYFATSKLQVKEAAKVVKSIANACKDSGCALLGGETAEMPGHYVGNNFDLAGFSVGCVDEKKIINNQSIKDGDILIGIESSGPHSNGYSLIRKIIKDSDLSKEELNIIADKALKPTHLYPNIILSLLDSFTINGMAHITGGGLTENIPRSLPDKLCVDIYKDSWDVPEIFEWLQKNGNIQENDMFRIFNCGIGMVLIVNPDIVENVMNHIREHNYKCFQIGLVKNKDSNNSVNYL</sequence>
<dbReference type="PANTHER" id="PTHR10520:SF12">
    <property type="entry name" value="TRIFUNCTIONAL PURINE BIOSYNTHETIC PROTEIN ADENOSINE-3"/>
    <property type="match status" value="1"/>
</dbReference>
<evidence type="ECO:0000256" key="10">
    <source>
        <dbReference type="ARBA" id="ARBA00032931"/>
    </source>
</evidence>
<feature type="domain" description="PurM-like C-terminal" evidence="15">
    <location>
        <begin position="178"/>
        <end position="336"/>
    </location>
</feature>
<dbReference type="CDD" id="cd02196">
    <property type="entry name" value="PurM"/>
    <property type="match status" value="1"/>
</dbReference>
<keyword evidence="5 13" id="KW-0436">Ligase</keyword>
<evidence type="ECO:0000256" key="5">
    <source>
        <dbReference type="ARBA" id="ARBA00022598"/>
    </source>
</evidence>
<dbReference type="GO" id="GO:0006189">
    <property type="term" value="P:'de novo' IMP biosynthetic process"/>
    <property type="evidence" value="ECO:0007669"/>
    <property type="project" value="UniProtKB-UniRule"/>
</dbReference>
<dbReference type="InterPro" id="IPR036921">
    <property type="entry name" value="PurM-like_N_sf"/>
</dbReference>
<dbReference type="Pfam" id="PF00586">
    <property type="entry name" value="AIRS"/>
    <property type="match status" value="1"/>
</dbReference>
<evidence type="ECO:0000313" key="16">
    <source>
        <dbReference type="EMBL" id="RZO19983.1"/>
    </source>
</evidence>
<dbReference type="PANTHER" id="PTHR10520">
    <property type="entry name" value="TRIFUNCTIONAL PURINE BIOSYNTHETIC PROTEIN ADENOSINE-3-RELATED"/>
    <property type="match status" value="1"/>
</dbReference>
<evidence type="ECO:0000256" key="6">
    <source>
        <dbReference type="ARBA" id="ARBA00022741"/>
    </source>
</evidence>
<comment type="pathway">
    <text evidence="1 13">Purine metabolism; IMP biosynthesis via de novo pathway; 5-amino-1-(5-phospho-D-ribosyl)imidazole from N(2)-formyl-N(1)-(5-phospho-D-ribosyl)glycinamide: step 2/2.</text>
</comment>
<evidence type="ECO:0000256" key="1">
    <source>
        <dbReference type="ARBA" id="ARBA00004686"/>
    </source>
</evidence>
<evidence type="ECO:0000313" key="17">
    <source>
        <dbReference type="Proteomes" id="UP000315782"/>
    </source>
</evidence>
<dbReference type="EC" id="6.3.3.1" evidence="3 13"/>
<evidence type="ECO:0000256" key="8">
    <source>
        <dbReference type="ARBA" id="ARBA00022840"/>
    </source>
</evidence>
<dbReference type="InterPro" id="IPR016188">
    <property type="entry name" value="PurM-like_N"/>
</dbReference>
<dbReference type="Pfam" id="PF02769">
    <property type="entry name" value="AIRS_C"/>
    <property type="match status" value="1"/>
</dbReference>
<dbReference type="FunFam" id="3.30.1330.10:FF:000001">
    <property type="entry name" value="Phosphoribosylformylglycinamidine cyclo-ligase"/>
    <property type="match status" value="1"/>
</dbReference>
<dbReference type="SUPFAM" id="SSF55326">
    <property type="entry name" value="PurM N-terminal domain-like"/>
    <property type="match status" value="1"/>
</dbReference>
<organism evidence="16 17">
    <name type="scientific">SAR86 cluster bacterium</name>
    <dbReference type="NCBI Taxonomy" id="2030880"/>
    <lineage>
        <taxon>Bacteria</taxon>
        <taxon>Pseudomonadati</taxon>
        <taxon>Pseudomonadota</taxon>
        <taxon>Gammaproteobacteria</taxon>
        <taxon>SAR86 cluster</taxon>
    </lineage>
</organism>
<dbReference type="Gene3D" id="3.90.650.10">
    <property type="entry name" value="PurM-like C-terminal domain"/>
    <property type="match status" value="1"/>
</dbReference>
<protein>
    <recommendedName>
        <fullName evidence="4 13">Phosphoribosylformylglycinamidine cyclo-ligase</fullName>
        <ecNumber evidence="3 13">6.3.3.1</ecNumber>
    </recommendedName>
    <alternativeName>
        <fullName evidence="10 13">AIR synthase</fullName>
    </alternativeName>
    <alternativeName>
        <fullName evidence="11 13">AIRS</fullName>
    </alternativeName>
    <alternativeName>
        <fullName evidence="9 13">Phosphoribosyl-aminoimidazole synthetase</fullName>
    </alternativeName>
</protein>
<dbReference type="NCBIfam" id="TIGR00878">
    <property type="entry name" value="purM"/>
    <property type="match status" value="1"/>
</dbReference>
<comment type="subcellular location">
    <subcellularLocation>
        <location evidence="13">Cytoplasm</location>
    </subcellularLocation>
</comment>
<keyword evidence="13" id="KW-0963">Cytoplasm</keyword>
<evidence type="ECO:0000256" key="13">
    <source>
        <dbReference type="HAMAP-Rule" id="MF_00741"/>
    </source>
</evidence>
<feature type="domain" description="PurM-like N-terminal" evidence="14">
    <location>
        <begin position="61"/>
        <end position="166"/>
    </location>
</feature>
<dbReference type="GO" id="GO:0004637">
    <property type="term" value="F:phosphoribosylamine-glycine ligase activity"/>
    <property type="evidence" value="ECO:0007669"/>
    <property type="project" value="TreeGrafter"/>
</dbReference>
<accession>A0A520MFK1</accession>
<evidence type="ECO:0000259" key="15">
    <source>
        <dbReference type="Pfam" id="PF02769"/>
    </source>
</evidence>
<dbReference type="InterPro" id="IPR036676">
    <property type="entry name" value="PurM-like_C_sf"/>
</dbReference>
<comment type="catalytic activity">
    <reaction evidence="12 13">
        <text>2-formamido-N(1)-(5-O-phospho-beta-D-ribosyl)acetamidine + ATP = 5-amino-1-(5-phospho-beta-D-ribosyl)imidazole + ADP + phosphate + H(+)</text>
        <dbReference type="Rhea" id="RHEA:23032"/>
        <dbReference type="ChEBI" id="CHEBI:15378"/>
        <dbReference type="ChEBI" id="CHEBI:30616"/>
        <dbReference type="ChEBI" id="CHEBI:43474"/>
        <dbReference type="ChEBI" id="CHEBI:137981"/>
        <dbReference type="ChEBI" id="CHEBI:147287"/>
        <dbReference type="ChEBI" id="CHEBI:456216"/>
        <dbReference type="EC" id="6.3.3.1"/>
    </reaction>
</comment>
<comment type="similarity">
    <text evidence="2 13">Belongs to the AIR synthase family.</text>
</comment>
<evidence type="ECO:0000256" key="3">
    <source>
        <dbReference type="ARBA" id="ARBA00013047"/>
    </source>
</evidence>
<dbReference type="EMBL" id="SHBI01000026">
    <property type="protein sequence ID" value="RZO19983.1"/>
    <property type="molecule type" value="Genomic_DNA"/>
</dbReference>
<keyword evidence="8 13" id="KW-0067">ATP-binding</keyword>
<gene>
    <name evidence="13" type="primary">purM</name>
    <name evidence="16" type="ORF">EVA96_03300</name>
</gene>
<dbReference type="HAMAP" id="MF_00741">
    <property type="entry name" value="AIRS"/>
    <property type="match status" value="1"/>
</dbReference>
<reference evidence="16 17" key="1">
    <citation type="submission" date="2019-02" db="EMBL/GenBank/DDBJ databases">
        <title>Prokaryotic population dynamics and viral predation in marine succession experiment using metagenomics: the confinement effect.</title>
        <authorList>
            <person name="Haro-Moreno J.M."/>
            <person name="Rodriguez-Valera F."/>
            <person name="Lopez-Perez M."/>
        </authorList>
    </citation>
    <scope>NUCLEOTIDE SEQUENCE [LARGE SCALE GENOMIC DNA]</scope>
    <source>
        <strain evidence="16">MED-G163</strain>
    </source>
</reference>
<dbReference type="AlphaFoldDB" id="A0A520MFK1"/>
<evidence type="ECO:0000256" key="7">
    <source>
        <dbReference type="ARBA" id="ARBA00022755"/>
    </source>
</evidence>
<dbReference type="Gene3D" id="3.30.1330.10">
    <property type="entry name" value="PurM-like, N-terminal domain"/>
    <property type="match status" value="1"/>
</dbReference>
<dbReference type="SUPFAM" id="SSF56042">
    <property type="entry name" value="PurM C-terminal domain-like"/>
    <property type="match status" value="1"/>
</dbReference>
<evidence type="ECO:0000256" key="4">
    <source>
        <dbReference type="ARBA" id="ARBA00020367"/>
    </source>
</evidence>
<proteinExistence type="inferred from homology"/>
<keyword evidence="7 13" id="KW-0658">Purine biosynthesis</keyword>
<evidence type="ECO:0000256" key="2">
    <source>
        <dbReference type="ARBA" id="ARBA00010280"/>
    </source>
</evidence>
<dbReference type="Proteomes" id="UP000315782">
    <property type="component" value="Unassembled WGS sequence"/>
</dbReference>
<name>A0A520MFK1_9GAMM</name>
<evidence type="ECO:0000256" key="9">
    <source>
        <dbReference type="ARBA" id="ARBA00031908"/>
    </source>
</evidence>
<evidence type="ECO:0000256" key="12">
    <source>
        <dbReference type="ARBA" id="ARBA00049057"/>
    </source>
</evidence>
<dbReference type="FunFam" id="3.90.650.10:FF:000001">
    <property type="entry name" value="Phosphoribosylformylglycinamidine cyclo-ligase"/>
    <property type="match status" value="1"/>
</dbReference>
<evidence type="ECO:0000259" key="14">
    <source>
        <dbReference type="Pfam" id="PF00586"/>
    </source>
</evidence>
<comment type="caution">
    <text evidence="16">The sequence shown here is derived from an EMBL/GenBank/DDBJ whole genome shotgun (WGS) entry which is preliminary data.</text>
</comment>
<dbReference type="GO" id="GO:0046084">
    <property type="term" value="P:adenine biosynthetic process"/>
    <property type="evidence" value="ECO:0007669"/>
    <property type="project" value="TreeGrafter"/>
</dbReference>
<dbReference type="InterPro" id="IPR004733">
    <property type="entry name" value="PurM_cligase"/>
</dbReference>
<dbReference type="GO" id="GO:0005829">
    <property type="term" value="C:cytosol"/>
    <property type="evidence" value="ECO:0007669"/>
    <property type="project" value="TreeGrafter"/>
</dbReference>